<reference evidence="3" key="1">
    <citation type="submission" date="2017-02" db="EMBL/GenBank/DDBJ databases">
        <title>Complete genome sequence of Cupriavidus necator strain NH9, a 3-chlorobenzoate degrader.</title>
        <authorList>
            <person name="Moriuchi R."/>
            <person name="Dohra H."/>
            <person name="Ogawa N."/>
        </authorList>
    </citation>
    <scope>NUCLEOTIDE SEQUENCE [LARGE SCALE GENOMIC DNA]</scope>
    <source>
        <strain evidence="3">NH9</strain>
    </source>
</reference>
<dbReference type="AlphaFoldDB" id="A0A1U9UIF7"/>
<dbReference type="EMBL" id="CP017757">
    <property type="protein sequence ID" value="AQV92392.1"/>
    <property type="molecule type" value="Genomic_DNA"/>
</dbReference>
<organism evidence="2 3">
    <name type="scientific">Cupriavidus necator</name>
    <name type="common">Alcaligenes eutrophus</name>
    <name type="synonym">Ralstonia eutropha</name>
    <dbReference type="NCBI Taxonomy" id="106590"/>
    <lineage>
        <taxon>Bacteria</taxon>
        <taxon>Pseudomonadati</taxon>
        <taxon>Pseudomonadota</taxon>
        <taxon>Betaproteobacteria</taxon>
        <taxon>Burkholderiales</taxon>
        <taxon>Burkholderiaceae</taxon>
        <taxon>Cupriavidus</taxon>
    </lineage>
</organism>
<feature type="compositionally biased region" description="Low complexity" evidence="1">
    <location>
        <begin position="66"/>
        <end position="77"/>
    </location>
</feature>
<accession>A0A1U9UIF7</accession>
<name>A0A1U9UIF7_CUPNE</name>
<dbReference type="RefSeq" id="WP_078194742.1">
    <property type="nucleotide sequence ID" value="NZ_CP017757.2"/>
</dbReference>
<sequence length="77" mass="8177">MTTPGQSDPPRSLRIALLLLLCANALLLAAVLGAFGANPLSGWFETLREPQRLEQQVRGERMQLQPPGSVPASAPAS</sequence>
<proteinExistence type="predicted"/>
<evidence type="ECO:0000313" key="3">
    <source>
        <dbReference type="Proteomes" id="UP000189627"/>
    </source>
</evidence>
<dbReference type="KEGG" id="cuh:BJN34_00600"/>
<dbReference type="OrthoDB" id="9127456at2"/>
<evidence type="ECO:0000313" key="2">
    <source>
        <dbReference type="EMBL" id="AQV92392.1"/>
    </source>
</evidence>
<evidence type="ECO:0000256" key="1">
    <source>
        <dbReference type="SAM" id="MobiDB-lite"/>
    </source>
</evidence>
<feature type="region of interest" description="Disordered" evidence="1">
    <location>
        <begin position="55"/>
        <end position="77"/>
    </location>
</feature>
<protein>
    <submittedName>
        <fullName evidence="2">Uncharacterized protein</fullName>
    </submittedName>
</protein>
<gene>
    <name evidence="2" type="ORF">BJN34_00600</name>
</gene>
<dbReference type="Proteomes" id="UP000189627">
    <property type="component" value="Chromosome 1"/>
</dbReference>